<dbReference type="AlphaFoldDB" id="A0A371E5D7"/>
<feature type="non-terminal residue" evidence="2">
    <location>
        <position position="1"/>
    </location>
</feature>
<proteinExistence type="predicted"/>
<comment type="caution">
    <text evidence="2">The sequence shown here is derived from an EMBL/GenBank/DDBJ whole genome shotgun (WGS) entry which is preliminary data.</text>
</comment>
<organism evidence="2 3">
    <name type="scientific">Mucuna pruriens</name>
    <name type="common">Velvet bean</name>
    <name type="synonym">Dolichos pruriens</name>
    <dbReference type="NCBI Taxonomy" id="157652"/>
    <lineage>
        <taxon>Eukaryota</taxon>
        <taxon>Viridiplantae</taxon>
        <taxon>Streptophyta</taxon>
        <taxon>Embryophyta</taxon>
        <taxon>Tracheophyta</taxon>
        <taxon>Spermatophyta</taxon>
        <taxon>Magnoliopsida</taxon>
        <taxon>eudicotyledons</taxon>
        <taxon>Gunneridae</taxon>
        <taxon>Pentapetalae</taxon>
        <taxon>rosids</taxon>
        <taxon>fabids</taxon>
        <taxon>Fabales</taxon>
        <taxon>Fabaceae</taxon>
        <taxon>Papilionoideae</taxon>
        <taxon>50 kb inversion clade</taxon>
        <taxon>NPAAA clade</taxon>
        <taxon>indigoferoid/millettioid clade</taxon>
        <taxon>Phaseoleae</taxon>
        <taxon>Mucuna</taxon>
    </lineage>
</organism>
<dbReference type="Proteomes" id="UP000257109">
    <property type="component" value="Unassembled WGS sequence"/>
</dbReference>
<gene>
    <name evidence="2" type="ORF">CR513_60546</name>
</gene>
<dbReference type="OrthoDB" id="411615at2759"/>
<dbReference type="Pfam" id="PF07727">
    <property type="entry name" value="RVT_2"/>
    <property type="match status" value="1"/>
</dbReference>
<reference evidence="2" key="1">
    <citation type="submission" date="2018-05" db="EMBL/GenBank/DDBJ databases">
        <title>Draft genome of Mucuna pruriens seed.</title>
        <authorList>
            <person name="Nnadi N.E."/>
            <person name="Vos R."/>
            <person name="Hasami M.H."/>
            <person name="Devisetty U.K."/>
            <person name="Aguiy J.C."/>
        </authorList>
    </citation>
    <scope>NUCLEOTIDE SEQUENCE [LARGE SCALE GENOMIC DNA]</scope>
    <source>
        <strain evidence="2">JCA_2017</strain>
    </source>
</reference>
<evidence type="ECO:0000259" key="1">
    <source>
        <dbReference type="Pfam" id="PF07727"/>
    </source>
</evidence>
<evidence type="ECO:0000313" key="3">
    <source>
        <dbReference type="Proteomes" id="UP000257109"/>
    </source>
</evidence>
<dbReference type="InterPro" id="IPR013103">
    <property type="entry name" value="RVT_2"/>
</dbReference>
<keyword evidence="3" id="KW-1185">Reference proteome</keyword>
<name>A0A371E5D7_MUCPR</name>
<dbReference type="EMBL" id="QJKJ01016258">
    <property type="protein sequence ID" value="RDX61240.1"/>
    <property type="molecule type" value="Genomic_DNA"/>
</dbReference>
<evidence type="ECO:0000313" key="2">
    <source>
        <dbReference type="EMBL" id="RDX61240.1"/>
    </source>
</evidence>
<feature type="domain" description="Reverse transcriptase Ty1/copia-type" evidence="1">
    <location>
        <begin position="148"/>
        <end position="195"/>
    </location>
</feature>
<sequence>MVVIHTPQVQMGVRQPIIEVSLVVENDCVDQAIDEEQQDYIKQQLVEHSKKSTIPSDYIIYLQKSYYNIGAKNDPKTFSQAMSSKESNLWYNAMKDDMDSMASNQRKTHKATLRDIRQDLLSKDSLKEKKSLHKDIFSCIKEIFSSTLIAHFEFELYQMDVKMTFLNGDLEEEVYVKQPKGFSSSDSEHLVYKLHNPSID</sequence>
<protein>
    <recommendedName>
        <fullName evidence="1">Reverse transcriptase Ty1/copia-type domain-containing protein</fullName>
    </recommendedName>
</protein>
<accession>A0A371E5D7</accession>